<accession>A0AAV2YSD5</accession>
<dbReference type="HAMAP" id="MF_01445">
    <property type="entry name" value="TsaD"/>
    <property type="match status" value="1"/>
</dbReference>
<name>A0AAV2YSD5_9STRA</name>
<comment type="catalytic activity">
    <reaction evidence="6 7">
        <text>L-threonylcarbamoyladenylate + adenosine(37) in tRNA = N(6)-L-threonylcarbamoyladenosine(37) in tRNA + AMP + H(+)</text>
        <dbReference type="Rhea" id="RHEA:37059"/>
        <dbReference type="Rhea" id="RHEA-COMP:10162"/>
        <dbReference type="Rhea" id="RHEA-COMP:10163"/>
        <dbReference type="ChEBI" id="CHEBI:15378"/>
        <dbReference type="ChEBI" id="CHEBI:73682"/>
        <dbReference type="ChEBI" id="CHEBI:74411"/>
        <dbReference type="ChEBI" id="CHEBI:74418"/>
        <dbReference type="ChEBI" id="CHEBI:456215"/>
        <dbReference type="EC" id="2.3.1.234"/>
    </reaction>
</comment>
<dbReference type="GO" id="GO:0046872">
    <property type="term" value="F:metal ion binding"/>
    <property type="evidence" value="ECO:0007669"/>
    <property type="project" value="UniProtKB-KW"/>
</dbReference>
<comment type="function">
    <text evidence="7">Required for the formation of a threonylcarbamoyl group on adenosine at position 37 (t(6)A37) in mitochondrial tRNAs that read codons beginning with adenine. Probably involved in the transfer of the threonylcarbamoyl moiety of threonylcarbamoyl-AMP (TC-AMP) to the N6 group of A37. Involved in mitochondrial genome maintenance.</text>
</comment>
<dbReference type="SUPFAM" id="SSF53067">
    <property type="entry name" value="Actin-like ATPase domain"/>
    <property type="match status" value="1"/>
</dbReference>
<reference evidence="9" key="2">
    <citation type="journal article" date="2023" name="Microbiol Resour">
        <title>Decontamination and Annotation of the Draft Genome Sequence of the Oomycete Lagenidium giganteum ARSEF 373.</title>
        <authorList>
            <person name="Morgan W.R."/>
            <person name="Tartar A."/>
        </authorList>
    </citation>
    <scope>NUCLEOTIDE SEQUENCE</scope>
    <source>
        <strain evidence="9">ARSEF 373</strain>
    </source>
</reference>
<evidence type="ECO:0000256" key="2">
    <source>
        <dbReference type="ARBA" id="ARBA00022679"/>
    </source>
</evidence>
<keyword evidence="2 7" id="KW-0808">Transferase</keyword>
<feature type="domain" description="Gcp-like" evidence="8">
    <location>
        <begin position="56"/>
        <end position="355"/>
    </location>
</feature>
<evidence type="ECO:0000313" key="9">
    <source>
        <dbReference type="EMBL" id="DAZ96203.1"/>
    </source>
</evidence>
<dbReference type="EC" id="2.3.1.234" evidence="1"/>
<evidence type="ECO:0000256" key="7">
    <source>
        <dbReference type="HAMAP-Rule" id="MF_03179"/>
    </source>
</evidence>
<dbReference type="InterPro" id="IPR043129">
    <property type="entry name" value="ATPase_NBD"/>
</dbReference>
<keyword evidence="7" id="KW-0496">Mitochondrion</keyword>
<evidence type="ECO:0000259" key="8">
    <source>
        <dbReference type="Pfam" id="PF00814"/>
    </source>
</evidence>
<keyword evidence="10" id="KW-1185">Reference proteome</keyword>
<evidence type="ECO:0000256" key="3">
    <source>
        <dbReference type="ARBA" id="ARBA00022694"/>
    </source>
</evidence>
<dbReference type="PANTHER" id="PTHR11735:SF6">
    <property type="entry name" value="TRNA N6-ADENOSINE THREONYLCARBAMOYLTRANSFERASE, MITOCHONDRIAL"/>
    <property type="match status" value="1"/>
</dbReference>
<evidence type="ECO:0000256" key="6">
    <source>
        <dbReference type="ARBA" id="ARBA00048117"/>
    </source>
</evidence>
<gene>
    <name evidence="9" type="ORF">N0F65_012393</name>
</gene>
<comment type="similarity">
    <text evidence="7">Belongs to the KAE1 / TsaD family.</text>
</comment>
<dbReference type="CDD" id="cd24134">
    <property type="entry name" value="ASKHA_NBD_OSGEPL1_QRI7_euk"/>
    <property type="match status" value="1"/>
</dbReference>
<dbReference type="AlphaFoldDB" id="A0AAV2YSD5"/>
<comment type="subcellular location">
    <subcellularLocation>
        <location evidence="7">Mitochondrion</location>
    </subcellularLocation>
</comment>
<sequence length="386" mass="42086">MQRFGQVVARTARGCGNSAWHVRLLSATAAGKPYILGIETSCDDTAAAVLDASGRVLSHVVSSQWELNAQWKGIVPGLAARAHAQNLPHVVSEALRQSGLSGPEQLEAVAVTRGPGLAPCLDVGLTTAKQLAIDHGLQFVEVNHLEAHVLVARLPELELNHASRFPFLVLLVSGGHCCLVLAKGVGDYELLGSTVDDSVGEAFDKVARMLDLPLDQGVHGGKLIEDMARLGNDRAFAFPESMKHRKDCDFSYSGMKTAMMRELAKLGNLDERTKQDLCASFQRRAVDQLLTRTRRASEWARERTTSDFNTLVICGGVAANAYIRDRMLQLGQEEALDIVFPPPRYCTDNGVMIAWAGLERIRAGVSNDPVTARYQPRWPLETLTPL</sequence>
<dbReference type="GO" id="GO:0061711">
    <property type="term" value="F:tRNA N(6)-L-threonylcarbamoyladenine synthase activity"/>
    <property type="evidence" value="ECO:0007669"/>
    <property type="project" value="UniProtKB-EC"/>
</dbReference>
<dbReference type="InterPro" id="IPR022450">
    <property type="entry name" value="TsaD"/>
</dbReference>
<evidence type="ECO:0000256" key="5">
    <source>
        <dbReference type="ARBA" id="ARBA00023315"/>
    </source>
</evidence>
<dbReference type="NCBIfam" id="TIGR03723">
    <property type="entry name" value="T6A_TsaD_YgjD"/>
    <property type="match status" value="1"/>
</dbReference>
<organism evidence="9 10">
    <name type="scientific">Lagenidium giganteum</name>
    <dbReference type="NCBI Taxonomy" id="4803"/>
    <lineage>
        <taxon>Eukaryota</taxon>
        <taxon>Sar</taxon>
        <taxon>Stramenopiles</taxon>
        <taxon>Oomycota</taxon>
        <taxon>Peronosporomycetes</taxon>
        <taxon>Pythiales</taxon>
        <taxon>Pythiaceae</taxon>
    </lineage>
</organism>
<evidence type="ECO:0000256" key="4">
    <source>
        <dbReference type="ARBA" id="ARBA00022723"/>
    </source>
</evidence>
<keyword evidence="4 7" id="KW-0479">Metal-binding</keyword>
<dbReference type="Gene3D" id="3.30.420.40">
    <property type="match status" value="2"/>
</dbReference>
<protein>
    <recommendedName>
        <fullName evidence="1">N(6)-L-threonylcarbamoyladenine synthase</fullName>
        <ecNumber evidence="1">2.3.1.234</ecNumber>
    </recommendedName>
</protein>
<dbReference type="NCBIfam" id="TIGR00329">
    <property type="entry name" value="gcp_kae1"/>
    <property type="match status" value="1"/>
</dbReference>
<dbReference type="InterPro" id="IPR017861">
    <property type="entry name" value="KAE1/TsaD"/>
</dbReference>
<dbReference type="GO" id="GO:0005739">
    <property type="term" value="C:mitochondrion"/>
    <property type="evidence" value="ECO:0007669"/>
    <property type="project" value="UniProtKB-SubCell"/>
</dbReference>
<comment type="subunit">
    <text evidence="7">Homodimer.</text>
</comment>
<keyword evidence="3 7" id="KW-0819">tRNA processing</keyword>
<dbReference type="Proteomes" id="UP001146120">
    <property type="component" value="Unassembled WGS sequence"/>
</dbReference>
<dbReference type="GO" id="GO:0002949">
    <property type="term" value="P:tRNA threonylcarbamoyladenosine modification"/>
    <property type="evidence" value="ECO:0007669"/>
    <property type="project" value="UniProtKB-UniRule"/>
</dbReference>
<dbReference type="EMBL" id="DAKRPA010000175">
    <property type="protein sequence ID" value="DAZ96203.1"/>
    <property type="molecule type" value="Genomic_DNA"/>
</dbReference>
<dbReference type="Pfam" id="PF00814">
    <property type="entry name" value="TsaD"/>
    <property type="match status" value="1"/>
</dbReference>
<comment type="cofactor">
    <cofactor evidence="7">
        <name>a divalent metal cation</name>
        <dbReference type="ChEBI" id="CHEBI:60240"/>
    </cofactor>
    <text evidence="7">Binds 1 divalent metal cation per subunit.</text>
</comment>
<proteinExistence type="inferred from homology"/>
<dbReference type="InterPro" id="IPR000905">
    <property type="entry name" value="Gcp-like_dom"/>
</dbReference>
<evidence type="ECO:0000256" key="1">
    <source>
        <dbReference type="ARBA" id="ARBA00012156"/>
    </source>
</evidence>
<dbReference type="PANTHER" id="PTHR11735">
    <property type="entry name" value="TRNA N6-ADENOSINE THREONYLCARBAMOYLTRANSFERASE"/>
    <property type="match status" value="1"/>
</dbReference>
<keyword evidence="5 7" id="KW-0012">Acyltransferase</keyword>
<evidence type="ECO:0000313" key="10">
    <source>
        <dbReference type="Proteomes" id="UP001146120"/>
    </source>
</evidence>
<reference evidence="9" key="1">
    <citation type="submission" date="2022-11" db="EMBL/GenBank/DDBJ databases">
        <authorList>
            <person name="Morgan W.R."/>
            <person name="Tartar A."/>
        </authorList>
    </citation>
    <scope>NUCLEOTIDE SEQUENCE</scope>
    <source>
        <strain evidence="9">ARSEF 373</strain>
    </source>
</reference>
<comment type="caution">
    <text evidence="9">The sequence shown here is derived from an EMBL/GenBank/DDBJ whole genome shotgun (WGS) entry which is preliminary data.</text>
</comment>
<dbReference type="PRINTS" id="PR00789">
    <property type="entry name" value="OSIALOPTASE"/>
</dbReference>